<sequence length="265" mass="29824">MMMLRKIRPATMMFTASLLAAAVLLSGCATRPPASDPLARAEFRRINDPLEPLNRATFDFNMTMDRFLLKPVSDAYRWVVPSPIRRGISNVLDNLQSPLIFANDLLQGEFDRGGVTLARFITNSTVGVAGIFDPAAKWGLEKHKEDLGETFAVWGVGEGFYLVLPFFGPSNPRDALGVTAEFFGDPVSLLLENNNLKEVSYARTGLEVVDFRLRYDENIKALKRTEGDLYVLMRTAYRQNRAYRISNGRGGETKQEEELFDQEMK</sequence>
<dbReference type="InterPro" id="IPR007428">
    <property type="entry name" value="MlaA"/>
</dbReference>
<reference evidence="4" key="1">
    <citation type="submission" date="2022-08" db="EMBL/GenBank/DDBJ databases">
        <authorList>
            <person name="Vandamme P."/>
            <person name="Hettiarachchi A."/>
            <person name="Peeters C."/>
            <person name="Cnockaert M."/>
            <person name="Carlier A."/>
        </authorList>
    </citation>
    <scope>NUCLEOTIDE SEQUENCE</scope>
    <source>
        <strain evidence="4">LMG 31809</strain>
    </source>
</reference>
<evidence type="ECO:0000313" key="4">
    <source>
        <dbReference type="EMBL" id="MDA5195061.1"/>
    </source>
</evidence>
<proteinExistence type="inferred from homology"/>
<organism evidence="4 5">
    <name type="scientific">Govanella unica</name>
    <dbReference type="NCBI Taxonomy" id="2975056"/>
    <lineage>
        <taxon>Bacteria</taxon>
        <taxon>Pseudomonadati</taxon>
        <taxon>Pseudomonadota</taxon>
        <taxon>Alphaproteobacteria</taxon>
        <taxon>Emcibacterales</taxon>
        <taxon>Govanellaceae</taxon>
        <taxon>Govanella</taxon>
    </lineage>
</organism>
<dbReference type="PANTHER" id="PTHR30035:SF3">
    <property type="entry name" value="INTERMEMBRANE PHOSPHOLIPID TRANSPORT SYSTEM LIPOPROTEIN MLAA"/>
    <property type="match status" value="1"/>
</dbReference>
<evidence type="ECO:0000256" key="2">
    <source>
        <dbReference type="ARBA" id="ARBA00022729"/>
    </source>
</evidence>
<dbReference type="PANTHER" id="PTHR30035">
    <property type="entry name" value="LIPOPROTEIN VACJ-RELATED"/>
    <property type="match status" value="1"/>
</dbReference>
<keyword evidence="4" id="KW-0449">Lipoprotein</keyword>
<evidence type="ECO:0000256" key="1">
    <source>
        <dbReference type="ARBA" id="ARBA00010634"/>
    </source>
</evidence>
<reference evidence="4" key="2">
    <citation type="journal article" date="2023" name="Syst. Appl. Microbiol.">
        <title>Govania unica gen. nov., sp. nov., a rare biosphere bacterium that represents a novel family in the class Alphaproteobacteria.</title>
        <authorList>
            <person name="Vandamme P."/>
            <person name="Peeters C."/>
            <person name="Hettiarachchi A."/>
            <person name="Cnockaert M."/>
            <person name="Carlier A."/>
        </authorList>
    </citation>
    <scope>NUCLEOTIDE SEQUENCE</scope>
    <source>
        <strain evidence="4">LMG 31809</strain>
    </source>
</reference>
<dbReference type="Pfam" id="PF04333">
    <property type="entry name" value="MlaA"/>
    <property type="match status" value="1"/>
</dbReference>
<keyword evidence="5" id="KW-1185">Reference proteome</keyword>
<dbReference type="GO" id="GO:0120010">
    <property type="term" value="P:intermembrane phospholipid transfer"/>
    <property type="evidence" value="ECO:0007669"/>
    <property type="project" value="TreeGrafter"/>
</dbReference>
<dbReference type="RefSeq" id="WP_274944772.1">
    <property type="nucleotide sequence ID" value="NZ_JANWOI010000005.1"/>
</dbReference>
<dbReference type="PRINTS" id="PR01805">
    <property type="entry name" value="VACJLIPOPROT"/>
</dbReference>
<protein>
    <submittedName>
        <fullName evidence="4">VacJ family lipoprotein</fullName>
    </submittedName>
</protein>
<dbReference type="GO" id="GO:0016020">
    <property type="term" value="C:membrane"/>
    <property type="evidence" value="ECO:0007669"/>
    <property type="project" value="InterPro"/>
</dbReference>
<name>A0A9X3Z8H0_9PROT</name>
<gene>
    <name evidence="4" type="ORF">NYP16_13985</name>
</gene>
<dbReference type="AlphaFoldDB" id="A0A9X3Z8H0"/>
<accession>A0A9X3Z8H0</accession>
<dbReference type="PROSITE" id="PS51257">
    <property type="entry name" value="PROKAR_LIPOPROTEIN"/>
    <property type="match status" value="1"/>
</dbReference>
<evidence type="ECO:0000313" key="5">
    <source>
        <dbReference type="Proteomes" id="UP001141619"/>
    </source>
</evidence>
<keyword evidence="2 3" id="KW-0732">Signal</keyword>
<comment type="similarity">
    <text evidence="1">Belongs to the MlaA family.</text>
</comment>
<feature type="signal peptide" evidence="3">
    <location>
        <begin position="1"/>
        <end position="21"/>
    </location>
</feature>
<dbReference type="EMBL" id="JANWOI010000005">
    <property type="protein sequence ID" value="MDA5195061.1"/>
    <property type="molecule type" value="Genomic_DNA"/>
</dbReference>
<comment type="caution">
    <text evidence="4">The sequence shown here is derived from an EMBL/GenBank/DDBJ whole genome shotgun (WGS) entry which is preliminary data.</text>
</comment>
<evidence type="ECO:0000256" key="3">
    <source>
        <dbReference type="SAM" id="SignalP"/>
    </source>
</evidence>
<feature type="chain" id="PRO_5040752082" evidence="3">
    <location>
        <begin position="22"/>
        <end position="265"/>
    </location>
</feature>
<dbReference type="Proteomes" id="UP001141619">
    <property type="component" value="Unassembled WGS sequence"/>
</dbReference>